<dbReference type="AlphaFoldDB" id="A0A392U8Z8"/>
<keyword evidence="2" id="KW-1185">Reference proteome</keyword>
<dbReference type="EMBL" id="LXQA010766301">
    <property type="protein sequence ID" value="MCI69973.1"/>
    <property type="molecule type" value="Genomic_DNA"/>
</dbReference>
<feature type="non-terminal residue" evidence="1">
    <location>
        <position position="1"/>
    </location>
</feature>
<comment type="caution">
    <text evidence="1">The sequence shown here is derived from an EMBL/GenBank/DDBJ whole genome shotgun (WGS) entry which is preliminary data.</text>
</comment>
<proteinExistence type="predicted"/>
<evidence type="ECO:0000313" key="1">
    <source>
        <dbReference type="EMBL" id="MCI69973.1"/>
    </source>
</evidence>
<reference evidence="1 2" key="1">
    <citation type="journal article" date="2018" name="Front. Plant Sci.">
        <title>Red Clover (Trifolium pratense) and Zigzag Clover (T. medium) - A Picture of Genomic Similarities and Differences.</title>
        <authorList>
            <person name="Dluhosova J."/>
            <person name="Istvanek J."/>
            <person name="Nedelnik J."/>
            <person name="Repkova J."/>
        </authorList>
    </citation>
    <scope>NUCLEOTIDE SEQUENCE [LARGE SCALE GENOMIC DNA]</scope>
    <source>
        <strain evidence="2">cv. 10/8</strain>
        <tissue evidence="1">Leaf</tissue>
    </source>
</reference>
<accession>A0A392U8Z8</accession>
<organism evidence="1 2">
    <name type="scientific">Trifolium medium</name>
    <dbReference type="NCBI Taxonomy" id="97028"/>
    <lineage>
        <taxon>Eukaryota</taxon>
        <taxon>Viridiplantae</taxon>
        <taxon>Streptophyta</taxon>
        <taxon>Embryophyta</taxon>
        <taxon>Tracheophyta</taxon>
        <taxon>Spermatophyta</taxon>
        <taxon>Magnoliopsida</taxon>
        <taxon>eudicotyledons</taxon>
        <taxon>Gunneridae</taxon>
        <taxon>Pentapetalae</taxon>
        <taxon>rosids</taxon>
        <taxon>fabids</taxon>
        <taxon>Fabales</taxon>
        <taxon>Fabaceae</taxon>
        <taxon>Papilionoideae</taxon>
        <taxon>50 kb inversion clade</taxon>
        <taxon>NPAAA clade</taxon>
        <taxon>Hologalegina</taxon>
        <taxon>IRL clade</taxon>
        <taxon>Trifolieae</taxon>
        <taxon>Trifolium</taxon>
    </lineage>
</organism>
<protein>
    <submittedName>
        <fullName evidence="1">Uncharacterized protein</fullName>
    </submittedName>
</protein>
<evidence type="ECO:0000313" key="2">
    <source>
        <dbReference type="Proteomes" id="UP000265520"/>
    </source>
</evidence>
<dbReference type="Proteomes" id="UP000265520">
    <property type="component" value="Unassembled WGS sequence"/>
</dbReference>
<sequence length="76" mass="8184">GSSSCGEIPWPSSVVKDISGVGGKEECPTRYVSEMVRLTYRFLAELDSPPPENPPTMVFTAILVFEDPSSFPGGSF</sequence>
<name>A0A392U8Z8_9FABA</name>